<protein>
    <submittedName>
        <fullName evidence="1">Uncharacterized protein</fullName>
    </submittedName>
</protein>
<accession>A0A0B7BW81</accession>
<dbReference type="EMBL" id="HACG01050322">
    <property type="protein sequence ID" value="CEK97187.1"/>
    <property type="molecule type" value="Transcribed_RNA"/>
</dbReference>
<feature type="non-terminal residue" evidence="1">
    <location>
        <position position="1"/>
    </location>
</feature>
<organism evidence="1">
    <name type="scientific">Arion vulgaris</name>
    <dbReference type="NCBI Taxonomy" id="1028688"/>
    <lineage>
        <taxon>Eukaryota</taxon>
        <taxon>Metazoa</taxon>
        <taxon>Spiralia</taxon>
        <taxon>Lophotrochozoa</taxon>
        <taxon>Mollusca</taxon>
        <taxon>Gastropoda</taxon>
        <taxon>Heterobranchia</taxon>
        <taxon>Euthyneura</taxon>
        <taxon>Panpulmonata</taxon>
        <taxon>Eupulmonata</taxon>
        <taxon>Stylommatophora</taxon>
        <taxon>Helicina</taxon>
        <taxon>Arionoidea</taxon>
        <taxon>Arionidae</taxon>
        <taxon>Arion</taxon>
    </lineage>
</organism>
<proteinExistence type="predicted"/>
<evidence type="ECO:0000313" key="1">
    <source>
        <dbReference type="EMBL" id="CEK97187.1"/>
    </source>
</evidence>
<reference evidence="1" key="1">
    <citation type="submission" date="2014-12" db="EMBL/GenBank/DDBJ databases">
        <title>Insight into the proteome of Arion vulgaris.</title>
        <authorList>
            <person name="Aradska J."/>
            <person name="Bulat T."/>
            <person name="Smidak R."/>
            <person name="Sarate P."/>
            <person name="Gangsoo J."/>
            <person name="Sialana F."/>
            <person name="Bilban M."/>
            <person name="Lubec G."/>
        </authorList>
    </citation>
    <scope>NUCLEOTIDE SEQUENCE</scope>
    <source>
        <tissue evidence="1">Skin</tissue>
    </source>
</reference>
<name>A0A0B7BW81_9EUPU</name>
<sequence>SSVPQEDFICTSFLAGLAAAHHLSAAWSPSSSETPVSCEQIHKDFIALRHTNMTKFYTKPL</sequence>
<gene>
    <name evidence="1" type="primary">ORF214990</name>
</gene>
<dbReference type="AlphaFoldDB" id="A0A0B7BW81"/>